<name>A0A8T0HX59_CERPU</name>
<comment type="caution">
    <text evidence="2">The sequence shown here is derived from an EMBL/GenBank/DDBJ whole genome shotgun (WGS) entry which is preliminary data.</text>
</comment>
<feature type="region of interest" description="Disordered" evidence="1">
    <location>
        <begin position="91"/>
        <end position="131"/>
    </location>
</feature>
<gene>
    <name evidence="2" type="ORF">KC19_VG330700</name>
</gene>
<keyword evidence="3" id="KW-1185">Reference proteome</keyword>
<evidence type="ECO:0000313" key="3">
    <source>
        <dbReference type="Proteomes" id="UP000822688"/>
    </source>
</evidence>
<evidence type="ECO:0000313" key="2">
    <source>
        <dbReference type="EMBL" id="KAG0575255.1"/>
    </source>
</evidence>
<sequence>MSTDLQTSTPIPTQNHVTTCASAQGPREEDTTPSFPQNIGTPPYMVREGTRIHALETTVQRMASDLTSSKEQIQEVKELLLLLIKPRATERESTLTFNPNPPFESQSTQFTPLQEVPRKSPKEVGASVPES</sequence>
<dbReference type="Proteomes" id="UP000822688">
    <property type="component" value="Chromosome V"/>
</dbReference>
<evidence type="ECO:0000256" key="1">
    <source>
        <dbReference type="SAM" id="MobiDB-lite"/>
    </source>
</evidence>
<dbReference type="EMBL" id="CM026426">
    <property type="protein sequence ID" value="KAG0575255.1"/>
    <property type="molecule type" value="Genomic_DNA"/>
</dbReference>
<protein>
    <submittedName>
        <fullName evidence="2">Uncharacterized protein</fullName>
    </submittedName>
</protein>
<proteinExistence type="predicted"/>
<feature type="compositionally biased region" description="Polar residues" evidence="1">
    <location>
        <begin position="1"/>
        <end position="22"/>
    </location>
</feature>
<reference evidence="2" key="1">
    <citation type="submission" date="2020-06" db="EMBL/GenBank/DDBJ databases">
        <title>WGS assembly of Ceratodon purpureus strain R40.</title>
        <authorList>
            <person name="Carey S.B."/>
            <person name="Jenkins J."/>
            <person name="Shu S."/>
            <person name="Lovell J.T."/>
            <person name="Sreedasyam A."/>
            <person name="Maumus F."/>
            <person name="Tiley G.P."/>
            <person name="Fernandez-Pozo N."/>
            <person name="Barry K."/>
            <person name="Chen C."/>
            <person name="Wang M."/>
            <person name="Lipzen A."/>
            <person name="Daum C."/>
            <person name="Saski C.A."/>
            <person name="Payton A.C."/>
            <person name="Mcbreen J.C."/>
            <person name="Conrad R.E."/>
            <person name="Kollar L.M."/>
            <person name="Olsson S."/>
            <person name="Huttunen S."/>
            <person name="Landis J.B."/>
            <person name="Wickett N.J."/>
            <person name="Johnson M.G."/>
            <person name="Rensing S.A."/>
            <person name="Grimwood J."/>
            <person name="Schmutz J."/>
            <person name="Mcdaniel S.F."/>
        </authorList>
    </citation>
    <scope>NUCLEOTIDE SEQUENCE</scope>
    <source>
        <strain evidence="2">R40</strain>
    </source>
</reference>
<feature type="compositionally biased region" description="Polar residues" evidence="1">
    <location>
        <begin position="94"/>
        <end position="112"/>
    </location>
</feature>
<accession>A0A8T0HX59</accession>
<dbReference type="AlphaFoldDB" id="A0A8T0HX59"/>
<feature type="region of interest" description="Disordered" evidence="1">
    <location>
        <begin position="1"/>
        <end position="44"/>
    </location>
</feature>
<organism evidence="2 3">
    <name type="scientific">Ceratodon purpureus</name>
    <name type="common">Fire moss</name>
    <name type="synonym">Dicranum purpureum</name>
    <dbReference type="NCBI Taxonomy" id="3225"/>
    <lineage>
        <taxon>Eukaryota</taxon>
        <taxon>Viridiplantae</taxon>
        <taxon>Streptophyta</taxon>
        <taxon>Embryophyta</taxon>
        <taxon>Bryophyta</taxon>
        <taxon>Bryophytina</taxon>
        <taxon>Bryopsida</taxon>
        <taxon>Dicranidae</taxon>
        <taxon>Pseudoditrichales</taxon>
        <taxon>Ditrichaceae</taxon>
        <taxon>Ceratodon</taxon>
    </lineage>
</organism>